<evidence type="ECO:0000313" key="2">
    <source>
        <dbReference type="EMBL" id="WNC74007.1"/>
    </source>
</evidence>
<dbReference type="RefSeq" id="WP_348393117.1">
    <property type="nucleotide sequence ID" value="NZ_CP134145.1"/>
</dbReference>
<protein>
    <submittedName>
        <fullName evidence="2">Carboxymuconolactone decarboxylase family protein</fullName>
    </submittedName>
</protein>
<dbReference type="InterPro" id="IPR029032">
    <property type="entry name" value="AhpD-like"/>
</dbReference>
<dbReference type="Pfam" id="PF02627">
    <property type="entry name" value="CMD"/>
    <property type="match status" value="1"/>
</dbReference>
<name>A0ABY9TYS1_9GAMM</name>
<accession>A0ABY9TYS1</accession>
<sequence length="141" mass="15498">MSRVNIQQVQPAAYQAMFGLEGYIAKSTIAANLQEMVRIRASILNGCQFCIGMHTEAATKLGESNERITALASWKESTLFNEKEQAVLAATDEITNISVDGLTKETYTNLGMFFSEEEIAQLIMLVALINTWNRIGVSMAG</sequence>
<dbReference type="Proteomes" id="UP001258994">
    <property type="component" value="Chromosome"/>
</dbReference>
<evidence type="ECO:0000259" key="1">
    <source>
        <dbReference type="Pfam" id="PF02627"/>
    </source>
</evidence>
<dbReference type="InterPro" id="IPR003779">
    <property type="entry name" value="CMD-like"/>
</dbReference>
<evidence type="ECO:0000313" key="3">
    <source>
        <dbReference type="Proteomes" id="UP001258994"/>
    </source>
</evidence>
<gene>
    <name evidence="2" type="ORF">RGQ13_08445</name>
</gene>
<organism evidence="2 3">
    <name type="scientific">Thalassotalea psychrophila</name>
    <dbReference type="NCBI Taxonomy" id="3065647"/>
    <lineage>
        <taxon>Bacteria</taxon>
        <taxon>Pseudomonadati</taxon>
        <taxon>Pseudomonadota</taxon>
        <taxon>Gammaproteobacteria</taxon>
        <taxon>Alteromonadales</taxon>
        <taxon>Colwelliaceae</taxon>
        <taxon>Thalassotalea</taxon>
    </lineage>
</organism>
<dbReference type="NCBIfam" id="TIGR00778">
    <property type="entry name" value="ahpD_dom"/>
    <property type="match status" value="1"/>
</dbReference>
<proteinExistence type="predicted"/>
<dbReference type="EMBL" id="CP134145">
    <property type="protein sequence ID" value="WNC74007.1"/>
    <property type="molecule type" value="Genomic_DNA"/>
</dbReference>
<keyword evidence="3" id="KW-1185">Reference proteome</keyword>
<dbReference type="Gene3D" id="1.20.1290.10">
    <property type="entry name" value="AhpD-like"/>
    <property type="match status" value="1"/>
</dbReference>
<dbReference type="SUPFAM" id="SSF69118">
    <property type="entry name" value="AhpD-like"/>
    <property type="match status" value="1"/>
</dbReference>
<feature type="domain" description="Carboxymuconolactone decarboxylase-like" evidence="1">
    <location>
        <begin position="11"/>
        <end position="93"/>
    </location>
</feature>
<dbReference type="InterPro" id="IPR004675">
    <property type="entry name" value="AhpD_core"/>
</dbReference>
<dbReference type="PANTHER" id="PTHR34846">
    <property type="entry name" value="4-CARBOXYMUCONOLACTONE DECARBOXYLASE FAMILY PROTEIN (AFU_ORTHOLOGUE AFUA_6G11590)"/>
    <property type="match status" value="1"/>
</dbReference>
<dbReference type="PANTHER" id="PTHR34846:SF10">
    <property type="entry name" value="CYTOPLASMIC PROTEIN"/>
    <property type="match status" value="1"/>
</dbReference>
<reference evidence="3" key="1">
    <citation type="submission" date="2023-09" db="EMBL/GenBank/DDBJ databases">
        <authorList>
            <person name="Li S."/>
            <person name="Li X."/>
            <person name="Zhang C."/>
            <person name="Zhao Z."/>
        </authorList>
    </citation>
    <scope>NUCLEOTIDE SEQUENCE [LARGE SCALE GENOMIC DNA]</scope>
    <source>
        <strain evidence="3">SQ149</strain>
    </source>
</reference>